<evidence type="ECO:0000313" key="2">
    <source>
        <dbReference type="Proteomes" id="UP001596087"/>
    </source>
</evidence>
<comment type="caution">
    <text evidence="1">The sequence shown here is derived from an EMBL/GenBank/DDBJ whole genome shotgun (WGS) entry which is preliminary data.</text>
</comment>
<protein>
    <submittedName>
        <fullName evidence="1">SatD family protein</fullName>
    </submittedName>
</protein>
<proteinExistence type="predicted"/>
<reference evidence="2" key="1">
    <citation type="journal article" date="2019" name="Int. J. Syst. Evol. Microbiol.">
        <title>The Global Catalogue of Microorganisms (GCM) 10K type strain sequencing project: providing services to taxonomists for standard genome sequencing and annotation.</title>
        <authorList>
            <consortium name="The Broad Institute Genomics Platform"/>
            <consortium name="The Broad Institute Genome Sequencing Center for Infectious Disease"/>
            <person name="Wu L."/>
            <person name="Ma J."/>
        </authorList>
    </citation>
    <scope>NUCLEOTIDE SEQUENCE [LARGE SCALE GENOMIC DNA]</scope>
    <source>
        <strain evidence="2">DFY41</strain>
    </source>
</reference>
<accession>A0ABW0BIW4</accession>
<dbReference type="Pfam" id="PF16264">
    <property type="entry name" value="SatD"/>
    <property type="match status" value="1"/>
</dbReference>
<sequence>MPEMKRTTATLLGDLVGSRTTADRPALHERLVAVLDEGNEVLGPTVPLRITVGDEYQGCFDDVGSALHAALWLRVALLPACDQRHGIGWGEVGVLAESPRVEDGPGWWAARDAIEAAAEGAARPGLRHLRTAYRRAEGAAGPDPAAVNAALVCRDHLLGSLGERSLRLLRGVLAGRSQVELAREEGVSPSAVSQRVRHDGLAALLAADDLLRGVR</sequence>
<dbReference type="EMBL" id="JBHSKD010000009">
    <property type="protein sequence ID" value="MFC5177198.1"/>
    <property type="molecule type" value="Genomic_DNA"/>
</dbReference>
<dbReference type="RefSeq" id="WP_378590000.1">
    <property type="nucleotide sequence ID" value="NZ_JBHSKD010000009.1"/>
</dbReference>
<evidence type="ECO:0000313" key="1">
    <source>
        <dbReference type="EMBL" id="MFC5177198.1"/>
    </source>
</evidence>
<dbReference type="InterPro" id="IPR032580">
    <property type="entry name" value="SatD"/>
</dbReference>
<name>A0ABW0BIW4_9ACTN</name>
<organism evidence="1 2">
    <name type="scientific">Nocardioides taihuensis</name>
    <dbReference type="NCBI Taxonomy" id="1835606"/>
    <lineage>
        <taxon>Bacteria</taxon>
        <taxon>Bacillati</taxon>
        <taxon>Actinomycetota</taxon>
        <taxon>Actinomycetes</taxon>
        <taxon>Propionibacteriales</taxon>
        <taxon>Nocardioidaceae</taxon>
        <taxon>Nocardioides</taxon>
    </lineage>
</organism>
<keyword evidence="2" id="KW-1185">Reference proteome</keyword>
<gene>
    <name evidence="1" type="ORF">ACFPGP_10975</name>
</gene>
<dbReference type="Proteomes" id="UP001596087">
    <property type="component" value="Unassembled WGS sequence"/>
</dbReference>